<reference evidence="13" key="1">
    <citation type="journal article" date="2014" name="Int. J. Syst. Evol. Microbiol.">
        <title>Complete genome sequence of Corynebacterium casei LMG S-19264T (=DSM 44701T), isolated from a smear-ripened cheese.</title>
        <authorList>
            <consortium name="US DOE Joint Genome Institute (JGI-PGF)"/>
            <person name="Walter F."/>
            <person name="Albersmeier A."/>
            <person name="Kalinowski J."/>
            <person name="Ruckert C."/>
        </authorList>
    </citation>
    <scope>NUCLEOTIDE SEQUENCE</scope>
    <source>
        <strain evidence="13">KCTC 12711</strain>
    </source>
</reference>
<evidence type="ECO:0000256" key="3">
    <source>
        <dbReference type="ARBA" id="ARBA00022475"/>
    </source>
</evidence>
<evidence type="ECO:0000313" key="14">
    <source>
        <dbReference type="Proteomes" id="UP000614811"/>
    </source>
</evidence>
<comment type="subcellular location">
    <subcellularLocation>
        <location evidence="1">Cell inner membrane</location>
        <topology evidence="1">Multi-pass membrane protein</topology>
    </subcellularLocation>
</comment>
<keyword evidence="14" id="KW-1185">Reference proteome</keyword>
<feature type="transmembrane region" description="Helical" evidence="10">
    <location>
        <begin position="609"/>
        <end position="634"/>
    </location>
</feature>
<dbReference type="GO" id="GO:0020037">
    <property type="term" value="F:heme binding"/>
    <property type="evidence" value="ECO:0007669"/>
    <property type="project" value="InterPro"/>
</dbReference>
<dbReference type="GO" id="GO:0005886">
    <property type="term" value="C:plasma membrane"/>
    <property type="evidence" value="ECO:0007669"/>
    <property type="project" value="UniProtKB-SubCell"/>
</dbReference>
<comment type="similarity">
    <text evidence="2">Belongs to the CcmF/CycK/Ccl1/NrfE/CcsA family.</text>
</comment>
<dbReference type="PRINTS" id="PR01410">
    <property type="entry name" value="CCBIOGENESIS"/>
</dbReference>
<accession>A0A918RK87</accession>
<evidence type="ECO:0000256" key="8">
    <source>
        <dbReference type="ARBA" id="ARBA00023136"/>
    </source>
</evidence>
<comment type="function">
    <text evidence="9">Required for the biogenesis of c-type cytochromes. Possible subunit of a heme lyase.</text>
</comment>
<feature type="transmembrane region" description="Helical" evidence="10">
    <location>
        <begin position="121"/>
        <end position="142"/>
    </location>
</feature>
<keyword evidence="4" id="KW-0997">Cell inner membrane</keyword>
<evidence type="ECO:0000256" key="4">
    <source>
        <dbReference type="ARBA" id="ARBA00022519"/>
    </source>
</evidence>
<evidence type="ECO:0000256" key="10">
    <source>
        <dbReference type="SAM" id="Phobius"/>
    </source>
</evidence>
<dbReference type="PANTHER" id="PTHR43653:SF1">
    <property type="entry name" value="CYTOCHROME C-TYPE BIOGENESIS PROTEIN CCMF"/>
    <property type="match status" value="1"/>
</dbReference>
<feature type="transmembrane region" description="Helical" evidence="10">
    <location>
        <begin position="490"/>
        <end position="510"/>
    </location>
</feature>
<dbReference type="PRINTS" id="PR01411">
    <property type="entry name" value="CCMFBIOGNSIS"/>
</dbReference>
<feature type="transmembrane region" description="Helical" evidence="10">
    <location>
        <begin position="273"/>
        <end position="292"/>
    </location>
</feature>
<feature type="domain" description="Cytochrome c-type biogenesis protein CcmF C-terminal" evidence="12">
    <location>
        <begin position="315"/>
        <end position="636"/>
    </location>
</feature>
<sequence>MLGELGTYCLILAMCVSIAQGIIPLIGTANNHASWLHFSRSATYAQWALVAGAYGILTYAFYLNDFSIAYVAKTSNLQQPLMYRLSGVWGGHEGSLLLWIFMLSSWTALVARFSRGIPVIMVARVLAVLGLINVGFISFTLFTSSPFERLLPAPADGQELNPLLQDPGFLIHPPMLYMGYVGFSVVFAFAIAAMLSGKLDTAWARWSRPWTTVAWLFLTIGIVLGSWWAYYELGWGGWWFWDPVENASFMPWLVGTALIHSLAVTEKRGALKAWTVLLAILAFSLSLLGTFLVRSGVLTSVHSFASDPTRGLYILCFLLVVVGGSLLLYALRAHRLTSDVHYSMMSKETALLLNNILLVVTAFMVLLGTLAPILMDALGKKISVGAPYFDFWFVLLTVPLAVIVGIGSISRWKRDDIGRFTRLIVVIVALSAVLSAIITTTLSIDGFSVGAFAGLALAIWVMLWAAYSLIERLKNQKSLVAGLGKIPASIWGMAIAHFGIAVFIVGVTHVNSYSVEKDLRLAPGQTYEVGGFTFTFNGVHKVSAQNYVANEGLFDVTQPDGQQFELKPQKRFYTSGNPMTEAAIDTTLERDVYISLGDHLGDGVWTVRVYLRAFVACIWLGGFLMALGGIVATMDRRYRRPLKKRTQTAGAITGSTK</sequence>
<keyword evidence="6" id="KW-0201">Cytochrome c-type biogenesis</keyword>
<dbReference type="GO" id="GO:0015232">
    <property type="term" value="F:heme transmembrane transporter activity"/>
    <property type="evidence" value="ECO:0007669"/>
    <property type="project" value="InterPro"/>
</dbReference>
<keyword evidence="5 10" id="KW-0812">Transmembrane</keyword>
<feature type="transmembrane region" description="Helical" evidence="10">
    <location>
        <begin position="391"/>
        <end position="411"/>
    </location>
</feature>
<feature type="transmembrane region" description="Helical" evidence="10">
    <location>
        <begin position="249"/>
        <end position="266"/>
    </location>
</feature>
<evidence type="ECO:0000256" key="5">
    <source>
        <dbReference type="ARBA" id="ARBA00022692"/>
    </source>
</evidence>
<dbReference type="InterPro" id="IPR032523">
    <property type="entry name" value="CcmF_C"/>
</dbReference>
<gene>
    <name evidence="13" type="ORF">GCM10008090_09580</name>
</gene>
<evidence type="ECO:0000256" key="9">
    <source>
        <dbReference type="ARBA" id="ARBA00037230"/>
    </source>
</evidence>
<dbReference type="NCBIfam" id="TIGR00353">
    <property type="entry name" value="nrfE"/>
    <property type="match status" value="1"/>
</dbReference>
<evidence type="ECO:0000256" key="7">
    <source>
        <dbReference type="ARBA" id="ARBA00022989"/>
    </source>
</evidence>
<feature type="domain" description="Cytochrome c assembly protein" evidence="11">
    <location>
        <begin position="89"/>
        <end position="295"/>
    </location>
</feature>
<evidence type="ECO:0000256" key="2">
    <source>
        <dbReference type="ARBA" id="ARBA00009186"/>
    </source>
</evidence>
<dbReference type="RefSeq" id="WP_189398846.1">
    <property type="nucleotide sequence ID" value="NZ_BMXA01000001.1"/>
</dbReference>
<dbReference type="Proteomes" id="UP000614811">
    <property type="component" value="Unassembled WGS sequence"/>
</dbReference>
<evidence type="ECO:0000259" key="12">
    <source>
        <dbReference type="Pfam" id="PF16327"/>
    </source>
</evidence>
<dbReference type="PANTHER" id="PTHR43653">
    <property type="entry name" value="CYTOCHROME C ASSEMBLY PROTEIN-RELATED"/>
    <property type="match status" value="1"/>
</dbReference>
<dbReference type="InterPro" id="IPR002541">
    <property type="entry name" value="Cyt_c_assembly"/>
</dbReference>
<dbReference type="InterPro" id="IPR003568">
    <property type="entry name" value="Cyt_c_biogenesis_CcmF"/>
</dbReference>
<feature type="transmembrane region" description="Helical" evidence="10">
    <location>
        <begin position="47"/>
        <end position="72"/>
    </location>
</feature>
<feature type="transmembrane region" description="Helical" evidence="10">
    <location>
        <begin position="209"/>
        <end position="229"/>
    </location>
</feature>
<feature type="transmembrane region" description="Helical" evidence="10">
    <location>
        <begin position="450"/>
        <end position="470"/>
    </location>
</feature>
<keyword evidence="8 10" id="KW-0472">Membrane</keyword>
<dbReference type="AlphaFoldDB" id="A0A918RK87"/>
<feature type="transmembrane region" description="Helical" evidence="10">
    <location>
        <begin position="352"/>
        <end position="371"/>
    </location>
</feature>
<reference evidence="13" key="2">
    <citation type="submission" date="2020-09" db="EMBL/GenBank/DDBJ databases">
        <authorList>
            <person name="Sun Q."/>
            <person name="Kim S."/>
        </authorList>
    </citation>
    <scope>NUCLEOTIDE SEQUENCE</scope>
    <source>
        <strain evidence="13">KCTC 12711</strain>
    </source>
</reference>
<evidence type="ECO:0000313" key="13">
    <source>
        <dbReference type="EMBL" id="GHA02353.1"/>
    </source>
</evidence>
<dbReference type="GO" id="GO:0017004">
    <property type="term" value="P:cytochrome complex assembly"/>
    <property type="evidence" value="ECO:0007669"/>
    <property type="project" value="UniProtKB-KW"/>
</dbReference>
<dbReference type="NCBIfam" id="NF007691">
    <property type="entry name" value="PRK10369.1"/>
    <property type="match status" value="1"/>
</dbReference>
<feature type="transmembrane region" description="Helical" evidence="10">
    <location>
        <begin position="177"/>
        <end position="197"/>
    </location>
</feature>
<evidence type="ECO:0000256" key="1">
    <source>
        <dbReference type="ARBA" id="ARBA00004429"/>
    </source>
</evidence>
<dbReference type="InterPro" id="IPR003567">
    <property type="entry name" value="Cyt_c_biogenesis"/>
</dbReference>
<feature type="transmembrane region" description="Helical" evidence="10">
    <location>
        <begin position="312"/>
        <end position="331"/>
    </location>
</feature>
<evidence type="ECO:0000259" key="11">
    <source>
        <dbReference type="Pfam" id="PF01578"/>
    </source>
</evidence>
<dbReference type="EMBL" id="BMXA01000001">
    <property type="protein sequence ID" value="GHA02353.1"/>
    <property type="molecule type" value="Genomic_DNA"/>
</dbReference>
<feature type="transmembrane region" description="Helical" evidence="10">
    <location>
        <begin position="6"/>
        <end position="26"/>
    </location>
</feature>
<feature type="transmembrane region" description="Helical" evidence="10">
    <location>
        <begin position="423"/>
        <end position="444"/>
    </location>
</feature>
<keyword evidence="7 10" id="KW-1133">Transmembrane helix</keyword>
<dbReference type="Pfam" id="PF01578">
    <property type="entry name" value="Cytochrom_C_asm"/>
    <property type="match status" value="1"/>
</dbReference>
<protein>
    <submittedName>
        <fullName evidence="13">C-type cytochrome biogenesis protein CcmF</fullName>
    </submittedName>
</protein>
<proteinExistence type="inferred from homology"/>
<organism evidence="13 14">
    <name type="scientific">Arenicella chitinivorans</name>
    <dbReference type="NCBI Taxonomy" id="1329800"/>
    <lineage>
        <taxon>Bacteria</taxon>
        <taxon>Pseudomonadati</taxon>
        <taxon>Pseudomonadota</taxon>
        <taxon>Gammaproteobacteria</taxon>
        <taxon>Arenicellales</taxon>
        <taxon>Arenicellaceae</taxon>
        <taxon>Arenicella</taxon>
    </lineage>
</organism>
<evidence type="ECO:0000256" key="6">
    <source>
        <dbReference type="ARBA" id="ARBA00022748"/>
    </source>
</evidence>
<dbReference type="Pfam" id="PF16327">
    <property type="entry name" value="CcmF_C"/>
    <property type="match status" value="1"/>
</dbReference>
<comment type="caution">
    <text evidence="13">The sequence shown here is derived from an EMBL/GenBank/DDBJ whole genome shotgun (WGS) entry which is preliminary data.</text>
</comment>
<name>A0A918RK87_9GAMM</name>
<keyword evidence="3" id="KW-1003">Cell membrane</keyword>